<dbReference type="RefSeq" id="WP_151139969.1">
    <property type="nucleotide sequence ID" value="NZ_VZUS01000006.1"/>
</dbReference>
<dbReference type="PANTHER" id="PTHR35149:SF2">
    <property type="entry name" value="DUF262 DOMAIN-CONTAINING PROTEIN"/>
    <property type="match status" value="1"/>
</dbReference>
<organism evidence="3">
    <name type="scientific">Haloferax sp. CBA1149</name>
    <dbReference type="NCBI Taxonomy" id="2650753"/>
    <lineage>
        <taxon>Archaea</taxon>
        <taxon>Methanobacteriati</taxon>
        <taxon>Methanobacteriota</taxon>
        <taxon>Stenosarchaea group</taxon>
        <taxon>Halobacteria</taxon>
        <taxon>Halobacteriales</taxon>
        <taxon>Haloferacaceae</taxon>
        <taxon>Haloferax</taxon>
    </lineage>
</organism>
<dbReference type="EMBL" id="VZUS01000006">
    <property type="protein sequence ID" value="KAB1184805.1"/>
    <property type="molecule type" value="Genomic_DNA"/>
</dbReference>
<dbReference type="Pfam" id="PF03235">
    <property type="entry name" value="GmrSD_N"/>
    <property type="match status" value="1"/>
</dbReference>
<name>A0A643JR10_9EURY</name>
<dbReference type="InterPro" id="IPR011089">
    <property type="entry name" value="GmrSD_C"/>
</dbReference>
<reference evidence="3" key="1">
    <citation type="submission" date="2019-09" db="EMBL/GenBank/DDBJ databases">
        <title>Genomic analysis of Haloferax sp. CBA1149.</title>
        <authorList>
            <person name="Roh S.W."/>
        </authorList>
    </citation>
    <scope>NUCLEOTIDE SEQUENCE</scope>
    <source>
        <strain evidence="3">CBA1149</strain>
    </source>
</reference>
<sequence length="880" mass="102282">MSIEDVLGNKLLRFEGEAGQNEIVYTDLIRTRVRDHIEIDRVPLNEFFHKEFHIPDYQRGYEWDTEQWDEFWAEIIPLLESNGRSVSRRGSDVFFGSMFFSDRKDINRDGHVFDVIDGQQRVTTLSVLFKIIADHLVENLPDCGSRFISQYSGHVGKTQSLIYTNGDPTLGPSLELDQHNREFFSALMRGEEALIRYIIQNEGVSNNTKNNAIRIKTFLDEFDLEHDAYLDAIADDSLYEETDGSRPNLMKSHAGMPSGKDDASDFTDLQKEILINGKVKFKNSNNQIRKAYRFFSKRIDGELENRPNPEKQYLFLVNLKEFILQCFYVGYFEVDDNQPQLLMKIFEVLNNRGVELKQTDIIRTRIIGRLRRDASEREYDEYTRRWESVVDEFDTDHRRILDFLKTYFVVTEDGINARGDIGDHLLEAFTLEETEDDSRRLSTHLSNIDDAKELIEDLQEYAVYYHHLVDPENYGIDLGEEGDQDTESECNRILIRLSKANTSVWQPLVLAAYHDVCEHHMDRQGDLLELLRTVESMTVRLYVSRDVHVKDNSYAAAVGEFTDNGFSEEVKQQLVREARSENSQLFGEPLVKLLCESDWRPDMGKQLLRKLVSEAMVGDDEMVLKTLNEDDEVVHIEHIFPQSPLLENHGDKYDWYRWFFCTENAPQRDDGDYTLQGVVEGLIDQEADDHLGELAEKYIHSLGNLTLLRFTENQSIGNLPFAKKAYAYDKTDGFDELSVNESLYNQYIDTPEFSELDEYMRLAETLEEVGEDTYGSTVTELGFDSVSSYEEFVESVESRMEELANVADDYNRRWTYEGVTERKIEILEQVATSIQLLDNEYGGEDEDDNEDEEINYREIVETEAKRQETVITANFQRFLD</sequence>
<feature type="domain" description="GmrSD restriction endonucleases N-terminal" evidence="1">
    <location>
        <begin position="46"/>
        <end position="366"/>
    </location>
</feature>
<comment type="caution">
    <text evidence="3">The sequence shown here is derived from an EMBL/GenBank/DDBJ whole genome shotgun (WGS) entry which is preliminary data.</text>
</comment>
<feature type="domain" description="GmrSD restriction endonucleases C-terminal" evidence="2">
    <location>
        <begin position="628"/>
        <end position="745"/>
    </location>
</feature>
<accession>A0A643JR10</accession>
<dbReference type="Pfam" id="PF07510">
    <property type="entry name" value="GmrSD_C"/>
    <property type="match status" value="1"/>
</dbReference>
<proteinExistence type="predicted"/>
<evidence type="ECO:0000259" key="1">
    <source>
        <dbReference type="Pfam" id="PF03235"/>
    </source>
</evidence>
<dbReference type="InterPro" id="IPR004919">
    <property type="entry name" value="GmrSD_N"/>
</dbReference>
<evidence type="ECO:0000313" key="3">
    <source>
        <dbReference type="EMBL" id="KAB1184805.1"/>
    </source>
</evidence>
<dbReference type="PANTHER" id="PTHR35149">
    <property type="entry name" value="SLL5132 PROTEIN"/>
    <property type="match status" value="1"/>
</dbReference>
<evidence type="ECO:0000259" key="2">
    <source>
        <dbReference type="Pfam" id="PF07510"/>
    </source>
</evidence>
<protein>
    <submittedName>
        <fullName evidence="3">DUF262 domain-containing protein</fullName>
    </submittedName>
</protein>
<gene>
    <name evidence="3" type="ORF">Hfx1149_17225</name>
</gene>
<dbReference type="AlphaFoldDB" id="A0A643JR10"/>